<dbReference type="Proteomes" id="UP000182444">
    <property type="component" value="Chromosome 1D"/>
</dbReference>
<dbReference type="EMBL" id="CP017556">
    <property type="protein sequence ID" value="AOW04402.1"/>
    <property type="molecule type" value="Genomic_DNA"/>
</dbReference>
<feature type="region of interest" description="Disordered" evidence="4">
    <location>
        <begin position="66"/>
        <end position="90"/>
    </location>
</feature>
<dbReference type="GO" id="GO:0008270">
    <property type="term" value="F:zinc ion binding"/>
    <property type="evidence" value="ECO:0007669"/>
    <property type="project" value="UniProtKB-KW"/>
</dbReference>
<evidence type="ECO:0000256" key="2">
    <source>
        <dbReference type="ARBA" id="ARBA00022771"/>
    </source>
</evidence>
<proteinExistence type="predicted"/>
<evidence type="ECO:0000313" key="7">
    <source>
        <dbReference type="EMBL" id="RDW24205.1"/>
    </source>
</evidence>
<evidence type="ECO:0000313" key="9">
    <source>
        <dbReference type="Proteomes" id="UP000256601"/>
    </source>
</evidence>
<evidence type="ECO:0000259" key="5">
    <source>
        <dbReference type="SMART" id="SM00451"/>
    </source>
</evidence>
<keyword evidence="1" id="KW-0479">Metal-binding</keyword>
<reference evidence="7 9" key="2">
    <citation type="submission" date="2018-07" db="EMBL/GenBank/DDBJ databases">
        <title>Draft Genome Assemblies for Five Robust Yarrowia lipolytica Strains Exhibiting High Lipid Production and Pentose Sugar Utilization and Sugar Alcohol Secretion from Undetoxified Lignocellulosic Biomass Hydrolysates.</title>
        <authorList>
            <consortium name="DOE Joint Genome Institute"/>
            <person name="Walker C."/>
            <person name="Ryu S."/>
            <person name="Na H."/>
            <person name="Zane M."/>
            <person name="LaButti K."/>
            <person name="Lipzen A."/>
            <person name="Haridas S."/>
            <person name="Barry K."/>
            <person name="Grigoriev I.V."/>
            <person name="Quarterman J."/>
            <person name="Slininger P."/>
            <person name="Dien B."/>
            <person name="Trinh C.T."/>
        </authorList>
    </citation>
    <scope>NUCLEOTIDE SEQUENCE [LARGE SCALE GENOMIC DNA]</scope>
    <source>
        <strain evidence="7 9">YB392</strain>
    </source>
</reference>
<organism evidence="6 8">
    <name type="scientific">Yarrowia lipolytica</name>
    <name type="common">Candida lipolytica</name>
    <dbReference type="NCBI Taxonomy" id="4952"/>
    <lineage>
        <taxon>Eukaryota</taxon>
        <taxon>Fungi</taxon>
        <taxon>Dikarya</taxon>
        <taxon>Ascomycota</taxon>
        <taxon>Saccharomycotina</taxon>
        <taxon>Dipodascomycetes</taxon>
        <taxon>Dipodascales</taxon>
        <taxon>Dipodascales incertae sedis</taxon>
        <taxon>Yarrowia</taxon>
    </lineage>
</organism>
<feature type="region of interest" description="Disordered" evidence="4">
    <location>
        <begin position="179"/>
        <end position="237"/>
    </location>
</feature>
<dbReference type="Pfam" id="PF06220">
    <property type="entry name" value="zf-U1"/>
    <property type="match status" value="1"/>
</dbReference>
<feature type="domain" description="U1-type" evidence="5">
    <location>
        <begin position="2"/>
        <end position="37"/>
    </location>
</feature>
<dbReference type="SMART" id="SM00451">
    <property type="entry name" value="ZnF_U1"/>
    <property type="match status" value="1"/>
</dbReference>
<dbReference type="VEuPathDB" id="FungiDB:YALI1_D26759g"/>
<dbReference type="PANTHER" id="PTHR13173:SF10">
    <property type="entry name" value="WW DOMAIN-BINDING PROTEIN 4"/>
    <property type="match status" value="1"/>
</dbReference>
<protein>
    <recommendedName>
        <fullName evidence="5">U1-type domain-containing protein</fullName>
    </recommendedName>
</protein>
<evidence type="ECO:0000256" key="4">
    <source>
        <dbReference type="SAM" id="MobiDB-lite"/>
    </source>
</evidence>
<dbReference type="PANTHER" id="PTHR13173">
    <property type="entry name" value="WW DOMAIN BINDING PROTEIN 4"/>
    <property type="match status" value="1"/>
</dbReference>
<evidence type="ECO:0000313" key="6">
    <source>
        <dbReference type="EMBL" id="AOW04402.1"/>
    </source>
</evidence>
<dbReference type="Proteomes" id="UP000256601">
    <property type="component" value="Unassembled WGS sequence"/>
</dbReference>
<evidence type="ECO:0000256" key="1">
    <source>
        <dbReference type="ARBA" id="ARBA00022723"/>
    </source>
</evidence>
<dbReference type="InterPro" id="IPR013085">
    <property type="entry name" value="U1-CZ_Znf_C2H2"/>
</dbReference>
<dbReference type="Gene3D" id="3.30.160.60">
    <property type="entry name" value="Classic Zinc Finger"/>
    <property type="match status" value="1"/>
</dbReference>
<evidence type="ECO:0000256" key="3">
    <source>
        <dbReference type="ARBA" id="ARBA00022833"/>
    </source>
</evidence>
<accession>A0A1D8NFJ5</accession>
<dbReference type="InterPro" id="IPR036236">
    <property type="entry name" value="Znf_C2H2_sf"/>
</dbReference>
<dbReference type="GO" id="GO:0071011">
    <property type="term" value="C:precatalytic spliceosome"/>
    <property type="evidence" value="ECO:0007669"/>
    <property type="project" value="TreeGrafter"/>
</dbReference>
<dbReference type="InterPro" id="IPR003604">
    <property type="entry name" value="Matrin/U1-like-C_Znf_C2H2"/>
</dbReference>
<dbReference type="SUPFAM" id="SSF57667">
    <property type="entry name" value="beta-beta-alpha zinc fingers"/>
    <property type="match status" value="1"/>
</dbReference>
<keyword evidence="2" id="KW-0863">Zinc-finger</keyword>
<feature type="compositionally biased region" description="Basic and acidic residues" evidence="4">
    <location>
        <begin position="183"/>
        <end position="223"/>
    </location>
</feature>
<feature type="compositionally biased region" description="Basic and acidic residues" evidence="4">
    <location>
        <begin position="66"/>
        <end position="79"/>
    </location>
</feature>
<dbReference type="GO" id="GO:0000398">
    <property type="term" value="P:mRNA splicing, via spliceosome"/>
    <property type="evidence" value="ECO:0007669"/>
    <property type="project" value="InterPro"/>
</dbReference>
<keyword evidence="3" id="KW-0862">Zinc</keyword>
<feature type="compositionally biased region" description="Basic residues" evidence="4">
    <location>
        <begin position="227"/>
        <end position="237"/>
    </location>
</feature>
<dbReference type="VEuPathDB" id="FungiDB:YALI0_D21164g"/>
<dbReference type="AlphaFoldDB" id="A0A1D8NFJ5"/>
<reference evidence="6 8" key="1">
    <citation type="journal article" date="2016" name="PLoS ONE">
        <title>Sequence Assembly of Yarrowia lipolytica Strain W29/CLIB89 Shows Transposable Element Diversity.</title>
        <authorList>
            <person name="Magnan C."/>
            <person name="Yu J."/>
            <person name="Chang I."/>
            <person name="Jahn E."/>
            <person name="Kanomata Y."/>
            <person name="Wu J."/>
            <person name="Zeller M."/>
            <person name="Oakes M."/>
            <person name="Baldi P."/>
            <person name="Sandmeyer S."/>
        </authorList>
    </citation>
    <scope>NUCLEOTIDE SEQUENCE [LARGE SCALE GENOMIC DNA]</scope>
    <source>
        <strain evidence="6">CLIB89</strain>
        <strain evidence="8">CLIB89(W29)</strain>
    </source>
</reference>
<gene>
    <name evidence="7" type="ORF">B0I71DRAFT_134645</name>
    <name evidence="6" type="ORF">YALI1_D26759g</name>
</gene>
<name>A0A1D8NFJ5_YARLL</name>
<dbReference type="GeneID" id="2910281"/>
<sequence>MAPRYWCKVCAVFVTDTTFERKVHEETAKHKSAWKQHLRGLYESSKEEGAKKDDLEREMAEIRKKVAQDGYEGMDKPLEAKSGSQDPAVAPKKTFYDKMEEKSKQDEKKPVIDTNTGTGVWESVQVIPPAAPPVVDGSEGVSEYVLSASKRAQKVNDEESTRWKIQEKQLEDDDLVLNRKRKLGSDSDRKGIKVDLKQEDGVKKEEVEMKTEDTDVKKEEGESKGSMFKRKKKKIKS</sequence>
<dbReference type="InterPro" id="IPR040023">
    <property type="entry name" value="WBP4"/>
</dbReference>
<dbReference type="EMBL" id="KZ859044">
    <property type="protein sequence ID" value="RDW24205.1"/>
    <property type="molecule type" value="Genomic_DNA"/>
</dbReference>
<evidence type="ECO:0000313" key="8">
    <source>
        <dbReference type="Proteomes" id="UP000182444"/>
    </source>
</evidence>
<dbReference type="KEGG" id="yli:2910281"/>
<dbReference type="GO" id="GO:0003723">
    <property type="term" value="F:RNA binding"/>
    <property type="evidence" value="ECO:0007669"/>
    <property type="project" value="TreeGrafter"/>
</dbReference>